<accession>A0A1H4AB53</accession>
<keyword evidence="2" id="KW-1185">Reference proteome</keyword>
<evidence type="ECO:0000313" key="1">
    <source>
        <dbReference type="EMBL" id="SEA33140.1"/>
    </source>
</evidence>
<dbReference type="AlphaFoldDB" id="A0A1H4AB53"/>
<sequence length="273" mass="29719">MELTLTLNGCTYRTETEKALSIAIPLNFDGAQPNHFGAPIAHAETLEADGFVGDTRRGGSCNVARLTLVPHCNGTHTESVSHIVDELVPVGELLSPVLLPCIVVSVKAETLGSCNESYTPNPEAGDLVVSGRRLAEALSQQPVANHCPAIVIRTLPNDEEKCHRAYTEGQPPVFFSSEAIELLLTFEHLLVDFPSLDKMYDEGALDNHHRFWQIPAGSHKLGADARTQCTVTEMVYLPDTLADGLYLLNLQVPAFRTDAAPSRPVLMPLEEIE</sequence>
<dbReference type="RefSeq" id="WP_091389356.1">
    <property type="nucleotide sequence ID" value="NZ_FNQO01000003.1"/>
</dbReference>
<dbReference type="Gene3D" id="3.50.30.50">
    <property type="entry name" value="Putative cyclase"/>
    <property type="match status" value="1"/>
</dbReference>
<dbReference type="GO" id="GO:0019441">
    <property type="term" value="P:L-tryptophan catabolic process to kynurenine"/>
    <property type="evidence" value="ECO:0007669"/>
    <property type="project" value="InterPro"/>
</dbReference>
<dbReference type="Proteomes" id="UP000198658">
    <property type="component" value="Unassembled WGS sequence"/>
</dbReference>
<gene>
    <name evidence="1" type="ORF">SAMN05216562_2664</name>
</gene>
<organism evidence="1 2">
    <name type="scientific">Microbulbifer marinus</name>
    <dbReference type="NCBI Taxonomy" id="658218"/>
    <lineage>
        <taxon>Bacteria</taxon>
        <taxon>Pseudomonadati</taxon>
        <taxon>Pseudomonadota</taxon>
        <taxon>Gammaproteobacteria</taxon>
        <taxon>Cellvibrionales</taxon>
        <taxon>Microbulbiferaceae</taxon>
        <taxon>Microbulbifer</taxon>
    </lineage>
</organism>
<proteinExistence type="predicted"/>
<protein>
    <submittedName>
        <fullName evidence="1">Putative cyclase</fullName>
    </submittedName>
</protein>
<dbReference type="GO" id="GO:0004061">
    <property type="term" value="F:arylformamidase activity"/>
    <property type="evidence" value="ECO:0007669"/>
    <property type="project" value="InterPro"/>
</dbReference>
<dbReference type="EMBL" id="FNQO01000003">
    <property type="protein sequence ID" value="SEA33140.1"/>
    <property type="molecule type" value="Genomic_DNA"/>
</dbReference>
<evidence type="ECO:0000313" key="2">
    <source>
        <dbReference type="Proteomes" id="UP000198658"/>
    </source>
</evidence>
<name>A0A1H4AB53_9GAMM</name>
<dbReference type="STRING" id="658218.SAMN05216562_2664"/>
<dbReference type="SUPFAM" id="SSF102198">
    <property type="entry name" value="Putative cyclase"/>
    <property type="match status" value="1"/>
</dbReference>
<dbReference type="Pfam" id="PF04199">
    <property type="entry name" value="Cyclase"/>
    <property type="match status" value="1"/>
</dbReference>
<dbReference type="OrthoDB" id="9814192at2"/>
<reference evidence="2" key="1">
    <citation type="submission" date="2016-10" db="EMBL/GenBank/DDBJ databases">
        <authorList>
            <person name="Varghese N."/>
            <person name="Submissions S."/>
        </authorList>
    </citation>
    <scope>NUCLEOTIDE SEQUENCE [LARGE SCALE GENOMIC DNA]</scope>
    <source>
        <strain evidence="2">CGMCC 1.10657</strain>
    </source>
</reference>
<dbReference type="InterPro" id="IPR007325">
    <property type="entry name" value="KFase/CYL"/>
</dbReference>
<dbReference type="InterPro" id="IPR037175">
    <property type="entry name" value="KFase_sf"/>
</dbReference>